<dbReference type="SUPFAM" id="SSF53335">
    <property type="entry name" value="S-adenosyl-L-methionine-dependent methyltransferases"/>
    <property type="match status" value="1"/>
</dbReference>
<gene>
    <name evidence="1" type="ORF">SAMN02746066_01714</name>
</gene>
<dbReference type="InterPro" id="IPR029063">
    <property type="entry name" value="SAM-dependent_MTases_sf"/>
</dbReference>
<dbReference type="STRING" id="1120996.SAMN02746066_01714"/>
<accession>A0A1M7I7J1</accession>
<dbReference type="Gene3D" id="3.40.50.150">
    <property type="entry name" value="Vaccinia Virus protein VP39"/>
    <property type="match status" value="1"/>
</dbReference>
<reference evidence="1 2" key="1">
    <citation type="submission" date="2016-11" db="EMBL/GenBank/DDBJ databases">
        <authorList>
            <person name="Jaros S."/>
            <person name="Januszkiewicz K."/>
            <person name="Wedrychowicz H."/>
        </authorList>
    </citation>
    <scope>NUCLEOTIDE SEQUENCE [LARGE SCALE GENOMIC DNA]</scope>
    <source>
        <strain evidence="1 2">DSM 15930</strain>
    </source>
</reference>
<dbReference type="Proteomes" id="UP000184038">
    <property type="component" value="Unassembled WGS sequence"/>
</dbReference>
<evidence type="ECO:0008006" key="3">
    <source>
        <dbReference type="Google" id="ProtNLM"/>
    </source>
</evidence>
<evidence type="ECO:0000313" key="2">
    <source>
        <dbReference type="Proteomes" id="UP000184038"/>
    </source>
</evidence>
<dbReference type="EMBL" id="FRCP01000009">
    <property type="protein sequence ID" value="SHM36761.1"/>
    <property type="molecule type" value="Genomic_DNA"/>
</dbReference>
<sequence length="296" mass="35032">MAGMKMNIPEILSKPRSIKELSEILKIGERALFLFLMYWKFMGILKEENNVWYMQEEDCARLKEFENIIKHEQNIMECWNTSQNIIESLKNSKKTFSQEDRQLYLSAMNGKNLEIIGLRMIREYRKNGPISYLEWGNSAGQMSTIIAKFYTDAKITIVVSNQFINSNDLKLTYKKMHKQVEIYSPEDLYSKVNKFYDIIHLYNTVHYYSSEELKKTLLMIKEQMNENSLLCIADMFLKDEECENYMYLLDWITHGGTNHLYIENVREVVSQCGLQISKSIYLREITTDLIFIKKEG</sequence>
<organism evidence="1 2">
    <name type="scientific">Anaerosporobacter mobilis DSM 15930</name>
    <dbReference type="NCBI Taxonomy" id="1120996"/>
    <lineage>
        <taxon>Bacteria</taxon>
        <taxon>Bacillati</taxon>
        <taxon>Bacillota</taxon>
        <taxon>Clostridia</taxon>
        <taxon>Lachnospirales</taxon>
        <taxon>Lachnospiraceae</taxon>
        <taxon>Anaerosporobacter</taxon>
    </lineage>
</organism>
<keyword evidence="2" id="KW-1185">Reference proteome</keyword>
<dbReference type="AlphaFoldDB" id="A0A1M7I7J1"/>
<proteinExistence type="predicted"/>
<protein>
    <recommendedName>
        <fullName evidence="3">O-methyltransferase</fullName>
    </recommendedName>
</protein>
<name>A0A1M7I7J1_9FIRM</name>
<evidence type="ECO:0000313" key="1">
    <source>
        <dbReference type="EMBL" id="SHM36761.1"/>
    </source>
</evidence>